<evidence type="ECO:0000256" key="8">
    <source>
        <dbReference type="SAM" id="Phobius"/>
    </source>
</evidence>
<feature type="transmembrane region" description="Helical" evidence="8">
    <location>
        <begin position="484"/>
        <end position="502"/>
    </location>
</feature>
<dbReference type="RefSeq" id="WP_200761714.1">
    <property type="nucleotide sequence ID" value="NZ_CP036425.1"/>
</dbReference>
<feature type="transmembrane region" description="Helical" evidence="8">
    <location>
        <begin position="84"/>
        <end position="104"/>
    </location>
</feature>
<evidence type="ECO:0000256" key="3">
    <source>
        <dbReference type="ARBA" id="ARBA00022676"/>
    </source>
</evidence>
<dbReference type="AlphaFoldDB" id="A0A517YTZ8"/>
<accession>A0A517YTZ8</accession>
<dbReference type="GO" id="GO:0009103">
    <property type="term" value="P:lipopolysaccharide biosynthetic process"/>
    <property type="evidence" value="ECO:0007669"/>
    <property type="project" value="UniProtKB-ARBA"/>
</dbReference>
<sequence>MTKSYTHYFAFLIAFIAVILIALTFVQQTSIIPVNTEALVKNMTVAISALPLIVLIYASALGYNRLFSFLLSKLRLHTTNTISIPFTLQIVTGLGFIALTTYILAAFGLLTQSIAYIFLIVGVIPLLFKRPAKPKIPNYLALLSAPAIGALLVAATCPPGTLWQIEAFGYDVTSYHLQIPNEWLQNGQMSGLTHNVYSFLPSLGESLYYLVGTLNNSVITSIYTIQLFHASFAILTAALLATAIRPYTGRMYALIATAIFITTPWVLITASLAYNEMFMTAFGSAAFALVLRQPLSHQYHKSTLLAIGFFLGLATLAKPTAGFFFAIPIGLIILIPYLHPRFAKNNGQTKICLKSASIVAITGILTLSPYLIRNTIWTGNPVFPFATATFGQAHWGTVSDNSPDLNERWERGHSLAMSSDSYLTALNRQFITNRGYGSWSGTPTPPEKNNIARFTVENGVPLLTILLFAACILSLSSSQTRRPAITLLLLLLCQFLFWSLGTHLQSRFLIPTLIPISLIIALGFSRLHRITYHRMAYIAPLTASIVILMLFATQAMTLWSQTTKVKDETGRMVKVPPYYITGYYDFTSINSELYPNHVLNNLPSDSHVLLIADNASLLFIKPEITYNTAFDINPLGELMRKYNNDPIQITSALKSQGITHIYVHHPEIKRLQETYGFDPAVNEQSITKVAQQAKWTIVTNTPIYTLYKIQ</sequence>
<dbReference type="PANTHER" id="PTHR33908">
    <property type="entry name" value="MANNOSYLTRANSFERASE YKCB-RELATED"/>
    <property type="match status" value="1"/>
</dbReference>
<feature type="transmembrane region" description="Helical" evidence="8">
    <location>
        <begin position="251"/>
        <end position="268"/>
    </location>
</feature>
<keyword evidence="7 8" id="KW-0472">Membrane</keyword>
<feature type="transmembrane region" description="Helical" evidence="8">
    <location>
        <begin position="140"/>
        <end position="165"/>
    </location>
</feature>
<comment type="subcellular location">
    <subcellularLocation>
        <location evidence="1">Cell membrane</location>
        <topology evidence="1">Multi-pass membrane protein</topology>
    </subcellularLocation>
</comment>
<dbReference type="Proteomes" id="UP000317369">
    <property type="component" value="Chromosome"/>
</dbReference>
<gene>
    <name evidence="9" type="ORF">KS4_17570</name>
</gene>
<feature type="transmembrane region" description="Helical" evidence="8">
    <location>
        <begin position="45"/>
        <end position="63"/>
    </location>
</feature>
<evidence type="ECO:0000256" key="2">
    <source>
        <dbReference type="ARBA" id="ARBA00022475"/>
    </source>
</evidence>
<dbReference type="EMBL" id="CP036425">
    <property type="protein sequence ID" value="QDU33701.1"/>
    <property type="molecule type" value="Genomic_DNA"/>
</dbReference>
<proteinExistence type="predicted"/>
<keyword evidence="6 8" id="KW-1133">Transmembrane helix</keyword>
<evidence type="ECO:0000313" key="9">
    <source>
        <dbReference type="EMBL" id="QDU33701.1"/>
    </source>
</evidence>
<keyword evidence="5 8" id="KW-0812">Transmembrane</keyword>
<feature type="transmembrane region" description="Helical" evidence="8">
    <location>
        <begin position="7"/>
        <end position="25"/>
    </location>
</feature>
<evidence type="ECO:0000313" key="10">
    <source>
        <dbReference type="Proteomes" id="UP000317369"/>
    </source>
</evidence>
<evidence type="ECO:0000256" key="6">
    <source>
        <dbReference type="ARBA" id="ARBA00022989"/>
    </source>
</evidence>
<evidence type="ECO:0000256" key="4">
    <source>
        <dbReference type="ARBA" id="ARBA00022679"/>
    </source>
</evidence>
<keyword evidence="4" id="KW-0808">Transferase</keyword>
<feature type="transmembrane region" description="Helical" evidence="8">
    <location>
        <begin position="299"/>
        <end position="317"/>
    </location>
</feature>
<evidence type="ECO:0000256" key="5">
    <source>
        <dbReference type="ARBA" id="ARBA00022692"/>
    </source>
</evidence>
<evidence type="ECO:0000256" key="7">
    <source>
        <dbReference type="ARBA" id="ARBA00023136"/>
    </source>
</evidence>
<protein>
    <submittedName>
        <fullName evidence="9">Uncharacterized protein</fullName>
    </submittedName>
</protein>
<keyword evidence="2" id="KW-1003">Cell membrane</keyword>
<organism evidence="9 10">
    <name type="scientific">Poriferisphaera corsica</name>
    <dbReference type="NCBI Taxonomy" id="2528020"/>
    <lineage>
        <taxon>Bacteria</taxon>
        <taxon>Pseudomonadati</taxon>
        <taxon>Planctomycetota</taxon>
        <taxon>Phycisphaerae</taxon>
        <taxon>Phycisphaerales</taxon>
        <taxon>Phycisphaeraceae</taxon>
        <taxon>Poriferisphaera</taxon>
    </lineage>
</organism>
<feature type="transmembrane region" description="Helical" evidence="8">
    <location>
        <begin position="110"/>
        <end position="128"/>
    </location>
</feature>
<dbReference type="InterPro" id="IPR050297">
    <property type="entry name" value="LipidA_mod_glycosyltrf_83"/>
</dbReference>
<dbReference type="PANTHER" id="PTHR33908:SF11">
    <property type="entry name" value="MEMBRANE PROTEIN"/>
    <property type="match status" value="1"/>
</dbReference>
<dbReference type="GO" id="GO:0005886">
    <property type="term" value="C:plasma membrane"/>
    <property type="evidence" value="ECO:0007669"/>
    <property type="project" value="UniProtKB-SubCell"/>
</dbReference>
<feature type="transmembrane region" description="Helical" evidence="8">
    <location>
        <begin position="508"/>
        <end position="525"/>
    </location>
</feature>
<evidence type="ECO:0000256" key="1">
    <source>
        <dbReference type="ARBA" id="ARBA00004651"/>
    </source>
</evidence>
<feature type="transmembrane region" description="Helical" evidence="8">
    <location>
        <begin position="351"/>
        <end position="372"/>
    </location>
</feature>
<feature type="transmembrane region" description="Helical" evidence="8">
    <location>
        <begin position="537"/>
        <end position="559"/>
    </location>
</feature>
<feature type="transmembrane region" description="Helical" evidence="8">
    <location>
        <begin position="222"/>
        <end position="244"/>
    </location>
</feature>
<feature type="transmembrane region" description="Helical" evidence="8">
    <location>
        <begin position="459"/>
        <end position="477"/>
    </location>
</feature>
<keyword evidence="10" id="KW-1185">Reference proteome</keyword>
<dbReference type="KEGG" id="pcor:KS4_17570"/>
<keyword evidence="3" id="KW-0328">Glycosyltransferase</keyword>
<dbReference type="GO" id="GO:0016763">
    <property type="term" value="F:pentosyltransferase activity"/>
    <property type="evidence" value="ECO:0007669"/>
    <property type="project" value="TreeGrafter"/>
</dbReference>
<name>A0A517YTZ8_9BACT</name>
<reference evidence="9 10" key="1">
    <citation type="submission" date="2019-02" db="EMBL/GenBank/DDBJ databases">
        <title>Deep-cultivation of Planctomycetes and their phenomic and genomic characterization uncovers novel biology.</title>
        <authorList>
            <person name="Wiegand S."/>
            <person name="Jogler M."/>
            <person name="Boedeker C."/>
            <person name="Pinto D."/>
            <person name="Vollmers J."/>
            <person name="Rivas-Marin E."/>
            <person name="Kohn T."/>
            <person name="Peeters S.H."/>
            <person name="Heuer A."/>
            <person name="Rast P."/>
            <person name="Oberbeckmann S."/>
            <person name="Bunk B."/>
            <person name="Jeske O."/>
            <person name="Meyerdierks A."/>
            <person name="Storesund J.E."/>
            <person name="Kallscheuer N."/>
            <person name="Luecker S."/>
            <person name="Lage O.M."/>
            <person name="Pohl T."/>
            <person name="Merkel B.J."/>
            <person name="Hornburger P."/>
            <person name="Mueller R.-W."/>
            <person name="Bruemmer F."/>
            <person name="Labrenz M."/>
            <person name="Spormann A.M."/>
            <person name="Op den Camp H."/>
            <person name="Overmann J."/>
            <person name="Amann R."/>
            <person name="Jetten M.S.M."/>
            <person name="Mascher T."/>
            <person name="Medema M.H."/>
            <person name="Devos D.P."/>
            <person name="Kaster A.-K."/>
            <person name="Ovreas L."/>
            <person name="Rohde M."/>
            <person name="Galperin M.Y."/>
            <person name="Jogler C."/>
        </authorList>
    </citation>
    <scope>NUCLEOTIDE SEQUENCE [LARGE SCALE GENOMIC DNA]</scope>
    <source>
        <strain evidence="9 10">KS4</strain>
    </source>
</reference>